<proteinExistence type="predicted"/>
<gene>
    <name evidence="2" type="ORF">NHX12_015267</name>
</gene>
<organism evidence="2 3">
    <name type="scientific">Muraenolepis orangiensis</name>
    <name type="common">Patagonian moray cod</name>
    <dbReference type="NCBI Taxonomy" id="630683"/>
    <lineage>
        <taxon>Eukaryota</taxon>
        <taxon>Metazoa</taxon>
        <taxon>Chordata</taxon>
        <taxon>Craniata</taxon>
        <taxon>Vertebrata</taxon>
        <taxon>Euteleostomi</taxon>
        <taxon>Actinopterygii</taxon>
        <taxon>Neopterygii</taxon>
        <taxon>Teleostei</taxon>
        <taxon>Neoteleostei</taxon>
        <taxon>Acanthomorphata</taxon>
        <taxon>Zeiogadaria</taxon>
        <taxon>Gadariae</taxon>
        <taxon>Gadiformes</taxon>
        <taxon>Muraenolepidoidei</taxon>
        <taxon>Muraenolepididae</taxon>
        <taxon>Muraenolepis</taxon>
    </lineage>
</organism>
<evidence type="ECO:0000313" key="3">
    <source>
        <dbReference type="Proteomes" id="UP001148018"/>
    </source>
</evidence>
<dbReference type="Proteomes" id="UP001148018">
    <property type="component" value="Unassembled WGS sequence"/>
</dbReference>
<reference evidence="2" key="1">
    <citation type="submission" date="2022-07" db="EMBL/GenBank/DDBJ databases">
        <title>Chromosome-level genome of Muraenolepis orangiensis.</title>
        <authorList>
            <person name="Kim J."/>
        </authorList>
    </citation>
    <scope>NUCLEOTIDE SEQUENCE</scope>
    <source>
        <strain evidence="2">KU_S4_2022</strain>
        <tissue evidence="2">Muscle</tissue>
    </source>
</reference>
<feature type="non-terminal residue" evidence="2">
    <location>
        <position position="59"/>
    </location>
</feature>
<sequence>MQNPQPAQRPAWTSPALPSARGTQGGSQGSRASASPEVEGDQARGPIVTVGWEGLDWGL</sequence>
<evidence type="ECO:0000313" key="2">
    <source>
        <dbReference type="EMBL" id="KAJ3584772.1"/>
    </source>
</evidence>
<accession>A0A9Q0I2U8</accession>
<name>A0A9Q0I2U8_9TELE</name>
<evidence type="ECO:0000256" key="1">
    <source>
        <dbReference type="SAM" id="MobiDB-lite"/>
    </source>
</evidence>
<keyword evidence="3" id="KW-1185">Reference proteome</keyword>
<comment type="caution">
    <text evidence="2">The sequence shown here is derived from an EMBL/GenBank/DDBJ whole genome shotgun (WGS) entry which is preliminary data.</text>
</comment>
<dbReference type="EMBL" id="JANIIK010000119">
    <property type="protein sequence ID" value="KAJ3584772.1"/>
    <property type="molecule type" value="Genomic_DNA"/>
</dbReference>
<protein>
    <submittedName>
        <fullName evidence="2">Uncharacterized protein</fullName>
    </submittedName>
</protein>
<dbReference type="AlphaFoldDB" id="A0A9Q0I2U8"/>
<feature type="region of interest" description="Disordered" evidence="1">
    <location>
        <begin position="1"/>
        <end position="59"/>
    </location>
</feature>